<proteinExistence type="predicted"/>
<organism evidence="1 2">
    <name type="scientific">Leishmania enriettii</name>
    <dbReference type="NCBI Taxonomy" id="5663"/>
    <lineage>
        <taxon>Eukaryota</taxon>
        <taxon>Discoba</taxon>
        <taxon>Euglenozoa</taxon>
        <taxon>Kinetoplastea</taxon>
        <taxon>Metakinetoplastina</taxon>
        <taxon>Trypanosomatida</taxon>
        <taxon>Trypanosomatidae</taxon>
        <taxon>Leishmaniinae</taxon>
        <taxon>Leishmania</taxon>
    </lineage>
</organism>
<sequence>MFPTEAMRRAGNYREPSVKSRIFQPPLGSETTLSRSLASQRQALSSLYEAAVSQEKGCVALKDLFVYGATYVQPL</sequence>
<evidence type="ECO:0000313" key="2">
    <source>
        <dbReference type="Proteomes" id="UP000674179"/>
    </source>
</evidence>
<dbReference type="RefSeq" id="XP_067690965.1">
    <property type="nucleotide sequence ID" value="XM_067834862.1"/>
</dbReference>
<reference evidence="1 2" key="1">
    <citation type="submission" date="2021-02" db="EMBL/GenBank/DDBJ databases">
        <title>Leishmania (Mundinia) enrietti genome sequencing and assembly.</title>
        <authorList>
            <person name="Almutairi H."/>
            <person name="Gatherer D."/>
        </authorList>
    </citation>
    <scope>NUCLEOTIDE SEQUENCE [LARGE SCALE GENOMIC DNA]</scope>
    <source>
        <strain evidence="1">CUR178</strain>
    </source>
</reference>
<dbReference type="AlphaFoldDB" id="A0A836GDX4"/>
<accession>A0A836GDX4</accession>
<evidence type="ECO:0000313" key="1">
    <source>
        <dbReference type="EMBL" id="KAG5473206.1"/>
    </source>
</evidence>
<name>A0A836GDX4_LEIEN</name>
<keyword evidence="2" id="KW-1185">Reference proteome</keyword>
<dbReference type="EMBL" id="JAFHKP010000030">
    <property type="protein sequence ID" value="KAG5473206.1"/>
    <property type="molecule type" value="Genomic_DNA"/>
</dbReference>
<protein>
    <submittedName>
        <fullName evidence="1">Uncharacterized protein</fullName>
    </submittedName>
</protein>
<dbReference type="GeneID" id="94170372"/>
<dbReference type="Proteomes" id="UP000674179">
    <property type="component" value="Chromosome 30"/>
</dbReference>
<gene>
    <name evidence="1" type="ORF">CUR178_03125</name>
</gene>
<dbReference type="KEGG" id="lenr:94170372"/>
<comment type="caution">
    <text evidence="1">The sequence shown here is derived from an EMBL/GenBank/DDBJ whole genome shotgun (WGS) entry which is preliminary data.</text>
</comment>